<accession>A0AA86JY43</accession>
<organism evidence="3 4">
    <name type="scientific">Nitrospira tepida</name>
    <dbReference type="NCBI Taxonomy" id="2973512"/>
    <lineage>
        <taxon>Bacteria</taxon>
        <taxon>Pseudomonadati</taxon>
        <taxon>Nitrospirota</taxon>
        <taxon>Nitrospiria</taxon>
        <taxon>Nitrospirales</taxon>
        <taxon>Nitrospiraceae</taxon>
        <taxon>Nitrospira</taxon>
    </lineage>
</organism>
<gene>
    <name evidence="3" type="ORF">DNFV4_00065</name>
</gene>
<evidence type="ECO:0000313" key="4">
    <source>
        <dbReference type="Proteomes" id="UP001179121"/>
    </source>
</evidence>
<keyword evidence="1" id="KW-0175">Coiled coil</keyword>
<evidence type="ECO:0000256" key="1">
    <source>
        <dbReference type="SAM" id="Coils"/>
    </source>
</evidence>
<evidence type="ECO:0000256" key="2">
    <source>
        <dbReference type="SAM" id="MobiDB-lite"/>
    </source>
</evidence>
<feature type="region of interest" description="Disordered" evidence="2">
    <location>
        <begin position="113"/>
        <end position="132"/>
    </location>
</feature>
<dbReference type="Proteomes" id="UP001179121">
    <property type="component" value="Chromosome"/>
</dbReference>
<keyword evidence="4" id="KW-1185">Reference proteome</keyword>
<sequence>MSEPSDQQSPEILIHIQAAEQSVDGMVQAAQQEATALLARARAQVETLLLETRRSLERKKAEAEAKSIAEAAREAEQLLTEIRAKAGNLKARCMGSMDEAVELVLERILPSSKGAADDSLQDGPESRLQADE</sequence>
<evidence type="ECO:0000313" key="3">
    <source>
        <dbReference type="EMBL" id="CAI4029647.1"/>
    </source>
</evidence>
<dbReference type="AlphaFoldDB" id="A0AA86JY43"/>
<feature type="coiled-coil region" evidence="1">
    <location>
        <begin position="31"/>
        <end position="92"/>
    </location>
</feature>
<reference evidence="3" key="1">
    <citation type="submission" date="2022-10" db="EMBL/GenBank/DDBJ databases">
        <authorList>
            <person name="Koch H."/>
        </authorList>
    </citation>
    <scope>NUCLEOTIDE SEQUENCE</scope>
    <source>
        <strain evidence="3">DNF</strain>
    </source>
</reference>
<dbReference type="RefSeq" id="WP_289266685.1">
    <property type="nucleotide sequence ID" value="NZ_OX365700.1"/>
</dbReference>
<protein>
    <submittedName>
        <fullName evidence="3">Uncharacterized protein</fullName>
    </submittedName>
</protein>
<dbReference type="KEGG" id="nti:DNFV4_00065"/>
<dbReference type="EMBL" id="OX365700">
    <property type="protein sequence ID" value="CAI4029647.1"/>
    <property type="molecule type" value="Genomic_DNA"/>
</dbReference>
<proteinExistence type="predicted"/>
<dbReference type="Gene3D" id="1.20.5.2950">
    <property type="match status" value="1"/>
</dbReference>
<name>A0AA86JY43_9BACT</name>